<dbReference type="PRINTS" id="PR00320">
    <property type="entry name" value="GPROTEINBRPT"/>
</dbReference>
<dbReference type="FunFam" id="2.130.10.10:FF:000167">
    <property type="entry name" value="Actin-interacting protein 1"/>
    <property type="match status" value="1"/>
</dbReference>
<evidence type="ECO:0000313" key="6">
    <source>
        <dbReference type="EMBL" id="KAJ4346933.1"/>
    </source>
</evidence>
<feature type="repeat" description="WD" evidence="4">
    <location>
        <begin position="248"/>
        <end position="289"/>
    </location>
</feature>
<name>A0A9W8XCL3_9PLEO</name>
<dbReference type="GeneID" id="80914396"/>
<dbReference type="GO" id="GO:0030864">
    <property type="term" value="C:cortical actin cytoskeleton"/>
    <property type="evidence" value="ECO:0007669"/>
    <property type="project" value="TreeGrafter"/>
</dbReference>
<dbReference type="SUPFAM" id="SSF50978">
    <property type="entry name" value="WD40 repeat-like"/>
    <property type="match status" value="2"/>
</dbReference>
<proteinExistence type="inferred from homology"/>
<dbReference type="Gene3D" id="2.130.10.10">
    <property type="entry name" value="YVTN repeat-like/Quinoprotein amine dehydrogenase"/>
    <property type="match status" value="2"/>
</dbReference>
<dbReference type="PROSITE" id="PS50294">
    <property type="entry name" value="WD_REPEATS_REGION"/>
    <property type="match status" value="5"/>
</dbReference>
<dbReference type="CDD" id="cd00200">
    <property type="entry name" value="WD40"/>
    <property type="match status" value="1"/>
</dbReference>
<dbReference type="InterPro" id="IPR015943">
    <property type="entry name" value="WD40/YVTN_repeat-like_dom_sf"/>
</dbReference>
<keyword evidence="7" id="KW-1185">Reference proteome</keyword>
<feature type="repeat" description="WD" evidence="4">
    <location>
        <begin position="204"/>
        <end position="245"/>
    </location>
</feature>
<gene>
    <name evidence="6" type="primary">AIP1</name>
    <name evidence="6" type="ORF">N0V89_010866</name>
</gene>
<comment type="similarity">
    <text evidence="3">Belongs to the WD repeat AIP1 family.</text>
</comment>
<dbReference type="PANTHER" id="PTHR19856:SF0">
    <property type="entry name" value="WD REPEAT-CONTAINING PROTEIN 1"/>
    <property type="match status" value="1"/>
</dbReference>
<dbReference type="RefSeq" id="XP_056066733.1">
    <property type="nucleotide sequence ID" value="XM_056219606.1"/>
</dbReference>
<dbReference type="PROSITE" id="PS50082">
    <property type="entry name" value="WD_REPEATS_2"/>
    <property type="match status" value="6"/>
</dbReference>
<feature type="repeat" description="WD" evidence="4">
    <location>
        <begin position="548"/>
        <end position="582"/>
    </location>
</feature>
<feature type="compositionally biased region" description="Polar residues" evidence="5">
    <location>
        <begin position="31"/>
        <end position="43"/>
    </location>
</feature>
<dbReference type="FunFam" id="2.130.10.10:FF:000102">
    <property type="entry name" value="Actin-interacting protein 1"/>
    <property type="match status" value="1"/>
</dbReference>
<feature type="region of interest" description="Disordered" evidence="5">
    <location>
        <begin position="29"/>
        <end position="48"/>
    </location>
</feature>
<comment type="caution">
    <text evidence="6">The sequence shown here is derived from an EMBL/GenBank/DDBJ whole genome shotgun (WGS) entry which is preliminary data.</text>
</comment>
<dbReference type="EMBL" id="JAPEUX010000008">
    <property type="protein sequence ID" value="KAJ4346933.1"/>
    <property type="molecule type" value="Genomic_DNA"/>
</dbReference>
<dbReference type="SMART" id="SM00320">
    <property type="entry name" value="WD40"/>
    <property type="match status" value="9"/>
</dbReference>
<keyword evidence="2" id="KW-0677">Repeat</keyword>
<dbReference type="GO" id="GO:0030042">
    <property type="term" value="P:actin filament depolymerization"/>
    <property type="evidence" value="ECO:0007669"/>
    <property type="project" value="TreeGrafter"/>
</dbReference>
<evidence type="ECO:0000256" key="2">
    <source>
        <dbReference type="ARBA" id="ARBA00022737"/>
    </source>
</evidence>
<feature type="repeat" description="WD" evidence="4">
    <location>
        <begin position="591"/>
        <end position="625"/>
    </location>
</feature>
<accession>A0A9W8XCL3</accession>
<dbReference type="InterPro" id="IPR036322">
    <property type="entry name" value="WD40_repeat_dom_sf"/>
</dbReference>
<dbReference type="InterPro" id="IPR001680">
    <property type="entry name" value="WD40_rpt"/>
</dbReference>
<protein>
    <submittedName>
        <fullName evidence="6">WD40 repeat-like protein</fullName>
    </submittedName>
</protein>
<dbReference type="Proteomes" id="UP001140513">
    <property type="component" value="Unassembled WGS sequence"/>
</dbReference>
<dbReference type="PANTHER" id="PTHR19856">
    <property type="entry name" value="WD-REPEATCONTAINING PROTEIN WDR1"/>
    <property type="match status" value="1"/>
</dbReference>
<dbReference type="OrthoDB" id="2306at2759"/>
<dbReference type="AlphaFoldDB" id="A0A9W8XCL3"/>
<feature type="repeat" description="WD" evidence="4">
    <location>
        <begin position="73"/>
        <end position="105"/>
    </location>
</feature>
<dbReference type="Pfam" id="PF00400">
    <property type="entry name" value="WD40"/>
    <property type="match status" value="7"/>
</dbReference>
<evidence type="ECO:0000256" key="5">
    <source>
        <dbReference type="SAM" id="MobiDB-lite"/>
    </source>
</evidence>
<organism evidence="6 7">
    <name type="scientific">Didymosphaeria variabile</name>
    <dbReference type="NCBI Taxonomy" id="1932322"/>
    <lineage>
        <taxon>Eukaryota</taxon>
        <taxon>Fungi</taxon>
        <taxon>Dikarya</taxon>
        <taxon>Ascomycota</taxon>
        <taxon>Pezizomycotina</taxon>
        <taxon>Dothideomycetes</taxon>
        <taxon>Pleosporomycetidae</taxon>
        <taxon>Pleosporales</taxon>
        <taxon>Massarineae</taxon>
        <taxon>Didymosphaeriaceae</taxon>
        <taxon>Didymosphaeria</taxon>
    </lineage>
</organism>
<reference evidence="6" key="1">
    <citation type="submission" date="2022-10" db="EMBL/GenBank/DDBJ databases">
        <title>Tapping the CABI collections for fungal endophytes: first genome assemblies for Collariella, Neodidymelliopsis, Ascochyta clinopodiicola, Didymella pomorum, Didymosphaeria variabile, Neocosmospora piperis and Neocucurbitaria cava.</title>
        <authorList>
            <person name="Hill R."/>
        </authorList>
    </citation>
    <scope>NUCLEOTIDE SEQUENCE</scope>
    <source>
        <strain evidence="6">IMI 356815</strain>
    </source>
</reference>
<evidence type="ECO:0000256" key="1">
    <source>
        <dbReference type="ARBA" id="ARBA00022574"/>
    </source>
</evidence>
<evidence type="ECO:0000256" key="4">
    <source>
        <dbReference type="PROSITE-ProRule" id="PRU00221"/>
    </source>
</evidence>
<feature type="repeat" description="WD" evidence="4">
    <location>
        <begin position="341"/>
        <end position="380"/>
    </location>
</feature>
<sequence>MSLIPGKGCRLPRSRVERIKLTSPDAIWAASPTTTRGQPTPLSSDPKGERIVYAAGKSVFLRSIDDPAISKQYTQHTAQTTVARFAPSGFYIASGDVSGTVRVWDCAGEGATKGEYHIIAGRINDLAWDGDSQRIIAVGDGRERFGHCITADSGNSVGEISGHSSQINTVSIRQQRPLRAATGSDDTSLVFYHGAPFKFNTSLRGQHNRFVFGTAFSPDGSVFASVGADKRIWLYDGKTGEAKGQIGEGVHTGSIFGISWAKDSKRFVTASADQTVRIWDPEAGKAIQTWRMGEEGVPSVPDQQVGVVWPNGRSDGLIVSVDLEGNLNYLVDGNPKPTRVVRGHQKNITAAALSESTFFTGSYDGRILAWDTNTGVADKVDGESHSNYVAGLVRDSKSEAGVLSVGWDDTLRSISVQNKIFTGAANELKSQPKGVASALDVALVPSSDAIVVYKDGDKASSLTVKYTPTSIAAHGSNVAVGGDDKLVHIYTLVGTELKDTGIELRRATAPISALAFSVSGDKIAAGANNGKIYAFEASGDWKIVTDRWSAHTARITALAWDADAKLVASGSLDTNVMVWSVEEPGKRIKAMNAHKDGVTGVAWESSGKVLSAGGDASVKVWKLTG</sequence>
<evidence type="ECO:0000313" key="7">
    <source>
        <dbReference type="Proteomes" id="UP001140513"/>
    </source>
</evidence>
<evidence type="ECO:0000256" key="3">
    <source>
        <dbReference type="ARBA" id="ARBA00038366"/>
    </source>
</evidence>
<keyword evidence="1 4" id="KW-0853">WD repeat</keyword>
<dbReference type="InterPro" id="IPR020472">
    <property type="entry name" value="WD40_PAC1"/>
</dbReference>
<dbReference type="GO" id="GO:0051015">
    <property type="term" value="F:actin filament binding"/>
    <property type="evidence" value="ECO:0007669"/>
    <property type="project" value="TreeGrafter"/>
</dbReference>